<sequence>MQRQGQGQASPAQRSPSAPGPGASTTAGGSGPALHALPPESLDALARSLLEPLSRLLRSELRGDRERIGRLRDTP</sequence>
<evidence type="ECO:0000313" key="2">
    <source>
        <dbReference type="EMBL" id="GAA3887563.1"/>
    </source>
</evidence>
<name>A0ABP7KTI0_9ACTN</name>
<keyword evidence="3" id="KW-1185">Reference proteome</keyword>
<comment type="caution">
    <text evidence="2">The sequence shown here is derived from an EMBL/GenBank/DDBJ whole genome shotgun (WGS) entry which is preliminary data.</text>
</comment>
<evidence type="ECO:0000256" key="1">
    <source>
        <dbReference type="SAM" id="MobiDB-lite"/>
    </source>
</evidence>
<accession>A0ABP7KTI0</accession>
<feature type="region of interest" description="Disordered" evidence="1">
    <location>
        <begin position="1"/>
        <end position="39"/>
    </location>
</feature>
<protein>
    <submittedName>
        <fullName evidence="2">Uncharacterized protein</fullName>
    </submittedName>
</protein>
<organism evidence="2 3">
    <name type="scientific">Streptomyces lannensis</name>
    <dbReference type="NCBI Taxonomy" id="766498"/>
    <lineage>
        <taxon>Bacteria</taxon>
        <taxon>Bacillati</taxon>
        <taxon>Actinomycetota</taxon>
        <taxon>Actinomycetes</taxon>
        <taxon>Kitasatosporales</taxon>
        <taxon>Streptomycetaceae</taxon>
        <taxon>Streptomyces</taxon>
    </lineage>
</organism>
<proteinExistence type="predicted"/>
<dbReference type="RefSeq" id="WP_345552802.1">
    <property type="nucleotide sequence ID" value="NZ_BAAAZA010000023.1"/>
</dbReference>
<feature type="compositionally biased region" description="Low complexity" evidence="1">
    <location>
        <begin position="1"/>
        <end position="27"/>
    </location>
</feature>
<evidence type="ECO:0000313" key="3">
    <source>
        <dbReference type="Proteomes" id="UP001501563"/>
    </source>
</evidence>
<gene>
    <name evidence="2" type="ORF">GCM10022207_63610</name>
</gene>
<dbReference type="EMBL" id="BAAAZA010000023">
    <property type="protein sequence ID" value="GAA3887563.1"/>
    <property type="molecule type" value="Genomic_DNA"/>
</dbReference>
<dbReference type="Proteomes" id="UP001501563">
    <property type="component" value="Unassembled WGS sequence"/>
</dbReference>
<reference evidence="3" key="1">
    <citation type="journal article" date="2019" name="Int. J. Syst. Evol. Microbiol.">
        <title>The Global Catalogue of Microorganisms (GCM) 10K type strain sequencing project: providing services to taxonomists for standard genome sequencing and annotation.</title>
        <authorList>
            <consortium name="The Broad Institute Genomics Platform"/>
            <consortium name="The Broad Institute Genome Sequencing Center for Infectious Disease"/>
            <person name="Wu L."/>
            <person name="Ma J."/>
        </authorList>
    </citation>
    <scope>NUCLEOTIDE SEQUENCE [LARGE SCALE GENOMIC DNA]</scope>
    <source>
        <strain evidence="3">JCM 16578</strain>
    </source>
</reference>